<name>A0AAV4QTH6_CAEEX</name>
<dbReference type="AlphaFoldDB" id="A0AAV4QTH6"/>
<evidence type="ECO:0000313" key="2">
    <source>
        <dbReference type="Proteomes" id="UP001054945"/>
    </source>
</evidence>
<dbReference type="Proteomes" id="UP001054945">
    <property type="component" value="Unassembled WGS sequence"/>
</dbReference>
<evidence type="ECO:0000313" key="1">
    <source>
        <dbReference type="EMBL" id="GIY12134.1"/>
    </source>
</evidence>
<sequence>MILFIGIKRLVNLPVYEITDDIGVEILKLILGEVFLVTFHNLMSMAGMDMGGFYKQAGENFMILRGSKKLQWLFYPLDIDSYQKRLVNLPAYERTDDIGVEIFKLILGEDYSP</sequence>
<protein>
    <submittedName>
        <fullName evidence="1">Uncharacterized protein</fullName>
    </submittedName>
</protein>
<comment type="caution">
    <text evidence="1">The sequence shown here is derived from an EMBL/GenBank/DDBJ whole genome shotgun (WGS) entry which is preliminary data.</text>
</comment>
<keyword evidence="2" id="KW-1185">Reference proteome</keyword>
<gene>
    <name evidence="1" type="ORF">CEXT_535071</name>
</gene>
<reference evidence="1 2" key="1">
    <citation type="submission" date="2021-06" db="EMBL/GenBank/DDBJ databases">
        <title>Caerostris extrusa draft genome.</title>
        <authorList>
            <person name="Kono N."/>
            <person name="Arakawa K."/>
        </authorList>
    </citation>
    <scope>NUCLEOTIDE SEQUENCE [LARGE SCALE GENOMIC DNA]</scope>
</reference>
<dbReference type="EMBL" id="BPLR01006747">
    <property type="protein sequence ID" value="GIY12134.1"/>
    <property type="molecule type" value="Genomic_DNA"/>
</dbReference>
<proteinExistence type="predicted"/>
<accession>A0AAV4QTH6</accession>
<organism evidence="1 2">
    <name type="scientific">Caerostris extrusa</name>
    <name type="common">Bark spider</name>
    <name type="synonym">Caerostris bankana</name>
    <dbReference type="NCBI Taxonomy" id="172846"/>
    <lineage>
        <taxon>Eukaryota</taxon>
        <taxon>Metazoa</taxon>
        <taxon>Ecdysozoa</taxon>
        <taxon>Arthropoda</taxon>
        <taxon>Chelicerata</taxon>
        <taxon>Arachnida</taxon>
        <taxon>Araneae</taxon>
        <taxon>Araneomorphae</taxon>
        <taxon>Entelegynae</taxon>
        <taxon>Araneoidea</taxon>
        <taxon>Araneidae</taxon>
        <taxon>Caerostris</taxon>
    </lineage>
</organism>